<reference evidence="5 6" key="1">
    <citation type="journal article" date="2016" name="Microbes Environ.">
        <title>Phylogenetically diverse aerobic anoxygenic phototrophic bacteria isolated from epilithic biofilms in Tama river, Japan.</title>
        <authorList>
            <person name="Hirose S."/>
            <person name="Matsuura K."/>
            <person name="Haruta S."/>
        </authorList>
    </citation>
    <scope>NUCLEOTIDE SEQUENCE [LARGE SCALE GENOMIC DNA]</scope>
    <source>
        <strain evidence="5 6">S08</strain>
    </source>
</reference>
<protein>
    <recommendedName>
        <fullName evidence="2">Non-homologous end joining protein Ku</fullName>
    </recommendedName>
</protein>
<dbReference type="PANTHER" id="PTHR41251">
    <property type="entry name" value="NON-HOMOLOGOUS END JOINING PROTEIN KU"/>
    <property type="match status" value="1"/>
</dbReference>
<comment type="subunit">
    <text evidence="2">Homodimer. Interacts with LigD.</text>
</comment>
<dbReference type="SMART" id="SM00559">
    <property type="entry name" value="Ku78"/>
    <property type="match status" value="1"/>
</dbReference>
<dbReference type="EMBL" id="AP025637">
    <property type="protein sequence ID" value="BDG74472.1"/>
    <property type="molecule type" value="Genomic_DNA"/>
</dbReference>
<evidence type="ECO:0000256" key="2">
    <source>
        <dbReference type="HAMAP-Rule" id="MF_01875"/>
    </source>
</evidence>
<proteinExistence type="inferred from homology"/>
<comment type="similarity">
    <text evidence="2">Belongs to the prokaryotic Ku family.</text>
</comment>
<name>A0ABN6P959_9PROT</name>
<keyword evidence="2" id="KW-0227">DNA damage</keyword>
<comment type="function">
    <text evidence="2">With LigD forms a non-homologous end joining (NHEJ) DNA repair enzyme, which repairs dsDNA breaks with reduced fidelity. Binds linear dsDNA with 5'- and 3'- overhangs but not closed circular dsDNA nor ssDNA. Recruits and stimulates the ligase activity of LigD.</text>
</comment>
<dbReference type="Gene3D" id="2.40.290.10">
    <property type="match status" value="1"/>
</dbReference>
<dbReference type="Proteomes" id="UP000831327">
    <property type="component" value="Chromosome"/>
</dbReference>
<evidence type="ECO:0000256" key="3">
    <source>
        <dbReference type="SAM" id="MobiDB-lite"/>
    </source>
</evidence>
<dbReference type="PANTHER" id="PTHR41251:SF1">
    <property type="entry name" value="NON-HOMOLOGOUS END JOINING PROTEIN KU"/>
    <property type="match status" value="1"/>
</dbReference>
<organism evidence="5 6">
    <name type="scientific">Roseomonas fluvialis</name>
    <dbReference type="NCBI Taxonomy" id="1750527"/>
    <lineage>
        <taxon>Bacteria</taxon>
        <taxon>Pseudomonadati</taxon>
        <taxon>Pseudomonadota</taxon>
        <taxon>Alphaproteobacteria</taxon>
        <taxon>Acetobacterales</taxon>
        <taxon>Roseomonadaceae</taxon>
        <taxon>Roseomonas</taxon>
    </lineage>
</organism>
<evidence type="ECO:0000313" key="5">
    <source>
        <dbReference type="EMBL" id="BDG74472.1"/>
    </source>
</evidence>
<dbReference type="CDD" id="cd00789">
    <property type="entry name" value="KU_like"/>
    <property type="match status" value="1"/>
</dbReference>
<dbReference type="InterPro" id="IPR006164">
    <property type="entry name" value="DNA_bd_Ku70/Ku80"/>
</dbReference>
<evidence type="ECO:0000256" key="1">
    <source>
        <dbReference type="ARBA" id="ARBA00023125"/>
    </source>
</evidence>
<evidence type="ECO:0000259" key="4">
    <source>
        <dbReference type="SMART" id="SM00559"/>
    </source>
</evidence>
<keyword evidence="2" id="KW-0233">DNA recombination</keyword>
<feature type="compositionally biased region" description="Low complexity" evidence="3">
    <location>
        <begin position="286"/>
        <end position="303"/>
    </location>
</feature>
<accession>A0ABN6P959</accession>
<dbReference type="SUPFAM" id="SSF100939">
    <property type="entry name" value="SPOC domain-like"/>
    <property type="match status" value="1"/>
</dbReference>
<evidence type="ECO:0000313" key="6">
    <source>
        <dbReference type="Proteomes" id="UP000831327"/>
    </source>
</evidence>
<dbReference type="PIRSF" id="PIRSF006493">
    <property type="entry name" value="Prok_Ku"/>
    <property type="match status" value="1"/>
</dbReference>
<dbReference type="Pfam" id="PF02735">
    <property type="entry name" value="Ku"/>
    <property type="match status" value="1"/>
</dbReference>
<keyword evidence="6" id="KW-1185">Reference proteome</keyword>
<gene>
    <name evidence="2 5" type="primary">ku</name>
    <name evidence="5" type="ORF">Rmf_44010</name>
</gene>
<keyword evidence="1 2" id="KW-0238">DNA-binding</keyword>
<dbReference type="InterPro" id="IPR009187">
    <property type="entry name" value="Prok_Ku"/>
</dbReference>
<feature type="region of interest" description="Disordered" evidence="3">
    <location>
        <begin position="286"/>
        <end position="310"/>
    </location>
</feature>
<keyword evidence="2" id="KW-0234">DNA repair</keyword>
<dbReference type="HAMAP" id="MF_01875">
    <property type="entry name" value="Prokaryotic_Ku"/>
    <property type="match status" value="1"/>
</dbReference>
<dbReference type="NCBIfam" id="TIGR02772">
    <property type="entry name" value="Ku_bact"/>
    <property type="match status" value="1"/>
</dbReference>
<feature type="domain" description="Ku" evidence="4">
    <location>
        <begin position="70"/>
        <end position="200"/>
    </location>
</feature>
<sequence>MPVRATAATPPRFRFMATRPSWEGHLRLSLVSCPVALYNASSREGDVSFRLINPTTGNRVRQLTVDAETGTPVERKELVRGFETSKDRYVLLTDEEIRSVRLESTRTIDIERFVKLEDIDRIWWEDPYYLAPAQKAGVEAFVVIREALRESGRVALGRLVLHTRERLVALEPRGRGILVTTLRSHDEIRPEEEAFAAIPDRKADARMVEIAEQIIAQQHGAFDPSAFVDRYEDALRDLIARKDDGGDGGVTAPPPEPDNVIDLMEALKRSLSGKAAKAKPVAAAAAAKATPARAKAKAAPAAKPVRRRSR</sequence>
<dbReference type="InterPro" id="IPR016194">
    <property type="entry name" value="SPOC-like_C_dom_sf"/>
</dbReference>